<keyword evidence="1" id="KW-0812">Transmembrane</keyword>
<evidence type="ECO:0000313" key="2">
    <source>
        <dbReference type="EMBL" id="CAA0395422.1"/>
    </source>
</evidence>
<gene>
    <name evidence="2" type="ORF">C24_LOCUS18169</name>
</gene>
<sequence length="95" mass="10541">MLIAKMSVTSGGPIMIDDKAVTGKPVSQDPIVKKKDPVKTGKPVLQIYVDMMDLVDYDQILYYLFVTPLMLLINPSIYVLLISKDTTYISSSIEA</sequence>
<dbReference type="ExpressionAtlas" id="A0A5S9XSV0">
    <property type="expression patterns" value="baseline and differential"/>
</dbReference>
<protein>
    <recommendedName>
        <fullName evidence="4">Transmembrane protein</fullName>
    </recommendedName>
</protein>
<accession>A0A5S9XSV0</accession>
<reference evidence="2 3" key="1">
    <citation type="submission" date="2019-12" db="EMBL/GenBank/DDBJ databases">
        <authorList>
            <person name="Jiao W.-B."/>
            <person name="Schneeberger K."/>
        </authorList>
    </citation>
    <scope>NUCLEOTIDE SEQUENCE [LARGE SCALE GENOMIC DNA]</scope>
    <source>
        <strain evidence="3">cv. C24</strain>
    </source>
</reference>
<dbReference type="EMBL" id="CACSHJ010000095">
    <property type="protein sequence ID" value="CAA0395422.1"/>
    <property type="molecule type" value="Genomic_DNA"/>
</dbReference>
<evidence type="ECO:0000313" key="3">
    <source>
        <dbReference type="Proteomes" id="UP000434276"/>
    </source>
</evidence>
<evidence type="ECO:0008006" key="4">
    <source>
        <dbReference type="Google" id="ProtNLM"/>
    </source>
</evidence>
<organism evidence="2 3">
    <name type="scientific">Arabidopsis thaliana</name>
    <name type="common">Mouse-ear cress</name>
    <dbReference type="NCBI Taxonomy" id="3702"/>
    <lineage>
        <taxon>Eukaryota</taxon>
        <taxon>Viridiplantae</taxon>
        <taxon>Streptophyta</taxon>
        <taxon>Embryophyta</taxon>
        <taxon>Tracheophyta</taxon>
        <taxon>Spermatophyta</taxon>
        <taxon>Magnoliopsida</taxon>
        <taxon>eudicotyledons</taxon>
        <taxon>Gunneridae</taxon>
        <taxon>Pentapetalae</taxon>
        <taxon>rosids</taxon>
        <taxon>malvids</taxon>
        <taxon>Brassicales</taxon>
        <taxon>Brassicaceae</taxon>
        <taxon>Camelineae</taxon>
        <taxon>Arabidopsis</taxon>
    </lineage>
</organism>
<dbReference type="OrthoDB" id="10286003at2759"/>
<keyword evidence="1" id="KW-0472">Membrane</keyword>
<name>A0A5S9XSV0_ARATH</name>
<dbReference type="AlphaFoldDB" id="A0A5S9XSV0"/>
<evidence type="ECO:0000256" key="1">
    <source>
        <dbReference type="SAM" id="Phobius"/>
    </source>
</evidence>
<dbReference type="Proteomes" id="UP000434276">
    <property type="component" value="Unassembled WGS sequence"/>
</dbReference>
<feature type="transmembrane region" description="Helical" evidence="1">
    <location>
        <begin position="60"/>
        <end position="81"/>
    </location>
</feature>
<keyword evidence="1" id="KW-1133">Transmembrane helix</keyword>
<proteinExistence type="predicted"/>